<reference evidence="4" key="1">
    <citation type="journal article" date="2021" name="Nat. Commun.">
        <title>Genomic analyses provide insights into spinach domestication and the genetic basis of agronomic traits.</title>
        <authorList>
            <person name="Cai X."/>
            <person name="Sun X."/>
            <person name="Xu C."/>
            <person name="Sun H."/>
            <person name="Wang X."/>
            <person name="Ge C."/>
            <person name="Zhang Z."/>
            <person name="Wang Q."/>
            <person name="Fei Z."/>
            <person name="Jiao C."/>
            <person name="Wang Q."/>
        </authorList>
    </citation>
    <scope>NUCLEOTIDE SEQUENCE [LARGE SCALE GENOMIC DNA]</scope>
    <source>
        <strain evidence="4">cv. Varoflay</strain>
    </source>
</reference>
<dbReference type="InterPro" id="IPR011990">
    <property type="entry name" value="TPR-like_helical_dom_sf"/>
</dbReference>
<sequence length="488" mass="54968">MSSTIFRRALFPRATTTTFSFSSISSSAHASPSPPSTSSVATAVSILTHHRSKSRWSALLSLFPHGFTPPQTSQILLGIRNNPHLSLRFFLFTTRHSLSSLHSYATIIHILARGRHKTRAKTLIKSAIREFDLLGADDSQVFSGKKCKVFRALAETYRVCDSAPFVFDLLILSLLEMNKLDPCIDIVRMLHSRAIYINASTCIDLIVSASKIRGCFFGYDVYREVFGYDDSGFVDHDKKVNCKLVPNVHIFNELMLSFHRNGLLDMVEEVWIEMVKSNCEPNSYSYSILMAAYCEDNDMEKAEKVWEELRGKGLNPDIVGYNTLIGGYCRIGEVRKGEELYKEMGLRGLNGSFVTYEHLIGGYCLCGDYDSAMLLYNDMRRKGFNPNSLIVDSLVRILCGKRSVSEGLEFFRVAMKNADFVVSESSYQLLIEGLCDEGMMKEALTLQAQMAGKGFKPNSQIYDAFIDGYMKIGNTDEAENLRKEMMDK</sequence>
<dbReference type="PANTHER" id="PTHR47939:SF13">
    <property type="entry name" value="OS03G0201400 PROTEIN"/>
    <property type="match status" value="1"/>
</dbReference>
<dbReference type="AlphaFoldDB" id="A0A9R0ILR6"/>
<name>A0A9R0ILR6_SPIOL</name>
<dbReference type="InterPro" id="IPR050667">
    <property type="entry name" value="PPR-containing_protein"/>
</dbReference>
<organism evidence="4 5">
    <name type="scientific">Spinacia oleracea</name>
    <name type="common">Spinach</name>
    <dbReference type="NCBI Taxonomy" id="3562"/>
    <lineage>
        <taxon>Eukaryota</taxon>
        <taxon>Viridiplantae</taxon>
        <taxon>Streptophyta</taxon>
        <taxon>Embryophyta</taxon>
        <taxon>Tracheophyta</taxon>
        <taxon>Spermatophyta</taxon>
        <taxon>Magnoliopsida</taxon>
        <taxon>eudicotyledons</taxon>
        <taxon>Gunneridae</taxon>
        <taxon>Pentapetalae</taxon>
        <taxon>Caryophyllales</taxon>
        <taxon>Chenopodiaceae</taxon>
        <taxon>Chenopodioideae</taxon>
        <taxon>Anserineae</taxon>
        <taxon>Spinacia</taxon>
    </lineage>
</organism>
<gene>
    <name evidence="5" type="primary">LOC110790389</name>
</gene>
<dbReference type="InterPro" id="IPR002885">
    <property type="entry name" value="PPR_rpt"/>
</dbReference>
<dbReference type="Pfam" id="PF12854">
    <property type="entry name" value="PPR_1"/>
    <property type="match status" value="1"/>
</dbReference>
<feature type="repeat" description="PPR" evidence="3">
    <location>
        <begin position="423"/>
        <end position="457"/>
    </location>
</feature>
<feature type="repeat" description="PPR" evidence="3">
    <location>
        <begin position="458"/>
        <end position="488"/>
    </location>
</feature>
<feature type="repeat" description="PPR" evidence="3">
    <location>
        <begin position="247"/>
        <end position="281"/>
    </location>
</feature>
<dbReference type="PROSITE" id="PS51375">
    <property type="entry name" value="PPR"/>
    <property type="match status" value="6"/>
</dbReference>
<evidence type="ECO:0000313" key="4">
    <source>
        <dbReference type="Proteomes" id="UP000813463"/>
    </source>
</evidence>
<dbReference type="NCBIfam" id="TIGR00756">
    <property type="entry name" value="PPR"/>
    <property type="match status" value="5"/>
</dbReference>
<dbReference type="Pfam" id="PF13041">
    <property type="entry name" value="PPR_2"/>
    <property type="match status" value="2"/>
</dbReference>
<dbReference type="Gene3D" id="1.25.40.10">
    <property type="entry name" value="Tetratricopeptide repeat domain"/>
    <property type="match status" value="3"/>
</dbReference>
<keyword evidence="2" id="KW-0677">Repeat</keyword>
<protein>
    <submittedName>
        <fullName evidence="5">Pentatricopeptide repeat-containing protein At2g15980</fullName>
    </submittedName>
</protein>
<dbReference type="RefSeq" id="XP_021850865.2">
    <property type="nucleotide sequence ID" value="XM_021995173.2"/>
</dbReference>
<feature type="repeat" description="PPR" evidence="3">
    <location>
        <begin position="352"/>
        <end position="386"/>
    </location>
</feature>
<proteinExistence type="inferred from homology"/>
<evidence type="ECO:0000256" key="3">
    <source>
        <dbReference type="PROSITE-ProRule" id="PRU00708"/>
    </source>
</evidence>
<comment type="similarity">
    <text evidence="1">Belongs to the PPR family. P subfamily.</text>
</comment>
<evidence type="ECO:0000256" key="1">
    <source>
        <dbReference type="ARBA" id="ARBA00007626"/>
    </source>
</evidence>
<reference evidence="5" key="2">
    <citation type="submission" date="2025-08" db="UniProtKB">
        <authorList>
            <consortium name="RefSeq"/>
        </authorList>
    </citation>
    <scope>IDENTIFICATION</scope>
    <source>
        <tissue evidence="5">Leaf</tissue>
    </source>
</reference>
<dbReference type="Pfam" id="PF01535">
    <property type="entry name" value="PPR"/>
    <property type="match status" value="2"/>
</dbReference>
<accession>A0A9R0ILR6</accession>
<evidence type="ECO:0000313" key="5">
    <source>
        <dbReference type="RefSeq" id="XP_021850865.2"/>
    </source>
</evidence>
<evidence type="ECO:0000256" key="2">
    <source>
        <dbReference type="ARBA" id="ARBA00022737"/>
    </source>
</evidence>
<dbReference type="SUPFAM" id="SSF81901">
    <property type="entry name" value="HCP-like"/>
    <property type="match status" value="1"/>
</dbReference>
<dbReference type="KEGG" id="soe:110790389"/>
<dbReference type="Proteomes" id="UP000813463">
    <property type="component" value="Chromosome 4"/>
</dbReference>
<feature type="repeat" description="PPR" evidence="3">
    <location>
        <begin position="282"/>
        <end position="316"/>
    </location>
</feature>
<feature type="repeat" description="PPR" evidence="3">
    <location>
        <begin position="317"/>
        <end position="351"/>
    </location>
</feature>
<keyword evidence="4" id="KW-1185">Reference proteome</keyword>
<dbReference type="PANTHER" id="PTHR47939">
    <property type="entry name" value="MEMBRANE-ASSOCIATED SALT-INDUCIBLE PROTEIN-LIKE"/>
    <property type="match status" value="1"/>
</dbReference>
<dbReference type="GeneID" id="110790389"/>